<dbReference type="SUPFAM" id="SSF88946">
    <property type="entry name" value="Sigma2 domain of RNA polymerase sigma factors"/>
    <property type="match status" value="1"/>
</dbReference>
<name>U2NMN0_9BACT</name>
<comment type="caution">
    <text evidence="7">The sequence shown here is derived from an EMBL/GenBank/DDBJ whole genome shotgun (WGS) entry which is preliminary data.</text>
</comment>
<dbReference type="Gene3D" id="1.10.1740.10">
    <property type="match status" value="1"/>
</dbReference>
<dbReference type="RefSeq" id="WP_021589643.1">
    <property type="nucleotide sequence ID" value="NZ_AWEY01000023.1"/>
</dbReference>
<sequence>MKTDRKKRFQTRFERYYPMLCRIAAGYLADSDDCEDVVQELFISIWNHGKDDLEEDAFVAYLKTATRNNCITFLRRHRRLDTVSADTEASLQLSDTTESEQPTDYATLLDTLLALLPPKCRDVFMMSKIQKMKYKEIAAALDISEKTVENHIGKAIHIIRAYATSHPTLLWLATCSQLINLGLWNIQI</sequence>
<reference evidence="7 8" key="1">
    <citation type="submission" date="2013-08" db="EMBL/GenBank/DDBJ databases">
        <authorList>
            <person name="Durkin A.S."/>
            <person name="Haft D.R."/>
            <person name="McCorrison J."/>
            <person name="Torralba M."/>
            <person name="Gillis M."/>
            <person name="Haft D.H."/>
            <person name="Methe B."/>
            <person name="Sutton G."/>
            <person name="Nelson K.E."/>
        </authorList>
    </citation>
    <scope>NUCLEOTIDE SEQUENCE [LARGE SCALE GENOMIC DNA]</scope>
    <source>
        <strain evidence="7 8">F0067</strain>
    </source>
</reference>
<dbReference type="NCBIfam" id="TIGR02985">
    <property type="entry name" value="Sig70_bacteroi1"/>
    <property type="match status" value="1"/>
</dbReference>
<keyword evidence="3" id="KW-0731">Sigma factor</keyword>
<dbReference type="AlphaFoldDB" id="U2NMN0"/>
<feature type="domain" description="RNA polymerase sigma factor 70 region 4 type 2" evidence="6">
    <location>
        <begin position="108"/>
        <end position="155"/>
    </location>
</feature>
<evidence type="ECO:0000313" key="8">
    <source>
        <dbReference type="Proteomes" id="UP000016648"/>
    </source>
</evidence>
<evidence type="ECO:0000256" key="2">
    <source>
        <dbReference type="ARBA" id="ARBA00023015"/>
    </source>
</evidence>
<evidence type="ECO:0000256" key="1">
    <source>
        <dbReference type="ARBA" id="ARBA00010641"/>
    </source>
</evidence>
<dbReference type="Proteomes" id="UP000016648">
    <property type="component" value="Unassembled WGS sequence"/>
</dbReference>
<evidence type="ECO:0000256" key="4">
    <source>
        <dbReference type="ARBA" id="ARBA00023163"/>
    </source>
</evidence>
<dbReference type="PANTHER" id="PTHR43133">
    <property type="entry name" value="RNA POLYMERASE ECF-TYPE SIGMA FACTO"/>
    <property type="match status" value="1"/>
</dbReference>
<keyword evidence="8" id="KW-1185">Reference proteome</keyword>
<dbReference type="InterPro" id="IPR014327">
    <property type="entry name" value="RNA_pol_sigma70_bacteroid"/>
</dbReference>
<keyword evidence="2" id="KW-0805">Transcription regulation</keyword>
<proteinExistence type="inferred from homology"/>
<dbReference type="GO" id="GO:0016987">
    <property type="term" value="F:sigma factor activity"/>
    <property type="evidence" value="ECO:0007669"/>
    <property type="project" value="UniProtKB-KW"/>
</dbReference>
<dbReference type="InterPro" id="IPR013249">
    <property type="entry name" value="RNA_pol_sigma70_r4_t2"/>
</dbReference>
<dbReference type="InterPro" id="IPR007627">
    <property type="entry name" value="RNA_pol_sigma70_r2"/>
</dbReference>
<dbReference type="EMBL" id="AWEY01000023">
    <property type="protein sequence ID" value="ERK39330.1"/>
    <property type="molecule type" value="Genomic_DNA"/>
</dbReference>
<dbReference type="InterPro" id="IPR036388">
    <property type="entry name" value="WH-like_DNA-bd_sf"/>
</dbReference>
<accession>U2NMN0</accession>
<evidence type="ECO:0000259" key="5">
    <source>
        <dbReference type="Pfam" id="PF04542"/>
    </source>
</evidence>
<dbReference type="NCBIfam" id="TIGR02937">
    <property type="entry name" value="sigma70-ECF"/>
    <property type="match status" value="1"/>
</dbReference>
<dbReference type="SUPFAM" id="SSF88659">
    <property type="entry name" value="Sigma3 and sigma4 domains of RNA polymerase sigma factors"/>
    <property type="match status" value="1"/>
</dbReference>
<evidence type="ECO:0000259" key="6">
    <source>
        <dbReference type="Pfam" id="PF08281"/>
    </source>
</evidence>
<evidence type="ECO:0000256" key="3">
    <source>
        <dbReference type="ARBA" id="ARBA00023082"/>
    </source>
</evidence>
<dbReference type="Pfam" id="PF08281">
    <property type="entry name" value="Sigma70_r4_2"/>
    <property type="match status" value="1"/>
</dbReference>
<evidence type="ECO:0000313" key="7">
    <source>
        <dbReference type="EMBL" id="ERK39330.1"/>
    </source>
</evidence>
<dbReference type="PATRIC" id="fig|1115809.3.peg.1324"/>
<dbReference type="Gene3D" id="1.10.10.10">
    <property type="entry name" value="Winged helix-like DNA-binding domain superfamily/Winged helix DNA-binding domain"/>
    <property type="match status" value="1"/>
</dbReference>
<dbReference type="Pfam" id="PF04542">
    <property type="entry name" value="Sigma70_r2"/>
    <property type="match status" value="1"/>
</dbReference>
<dbReference type="InterPro" id="IPR013325">
    <property type="entry name" value="RNA_pol_sigma_r2"/>
</dbReference>
<protein>
    <submittedName>
        <fullName evidence="7">RNA polymerase sigma-70 factor</fullName>
    </submittedName>
</protein>
<dbReference type="PANTHER" id="PTHR43133:SF46">
    <property type="entry name" value="RNA POLYMERASE SIGMA-70 FACTOR ECF SUBFAMILY"/>
    <property type="match status" value="1"/>
</dbReference>
<comment type="similarity">
    <text evidence="1">Belongs to the sigma-70 factor family. ECF subfamily.</text>
</comment>
<organism evidence="7 8">
    <name type="scientific">Segatella baroniae F0067</name>
    <dbReference type="NCBI Taxonomy" id="1115809"/>
    <lineage>
        <taxon>Bacteria</taxon>
        <taxon>Pseudomonadati</taxon>
        <taxon>Bacteroidota</taxon>
        <taxon>Bacteroidia</taxon>
        <taxon>Bacteroidales</taxon>
        <taxon>Prevotellaceae</taxon>
        <taxon>Segatella</taxon>
    </lineage>
</organism>
<gene>
    <name evidence="7" type="ORF">HMPREF9135_1764</name>
</gene>
<feature type="domain" description="RNA polymerase sigma-70 region 2" evidence="5">
    <location>
        <begin position="13"/>
        <end position="79"/>
    </location>
</feature>
<dbReference type="InterPro" id="IPR039425">
    <property type="entry name" value="RNA_pol_sigma-70-like"/>
</dbReference>
<dbReference type="InterPro" id="IPR014284">
    <property type="entry name" value="RNA_pol_sigma-70_dom"/>
</dbReference>
<dbReference type="GO" id="GO:0003677">
    <property type="term" value="F:DNA binding"/>
    <property type="evidence" value="ECO:0007669"/>
    <property type="project" value="InterPro"/>
</dbReference>
<dbReference type="InterPro" id="IPR013324">
    <property type="entry name" value="RNA_pol_sigma_r3/r4-like"/>
</dbReference>
<dbReference type="GO" id="GO:0006352">
    <property type="term" value="P:DNA-templated transcription initiation"/>
    <property type="evidence" value="ECO:0007669"/>
    <property type="project" value="InterPro"/>
</dbReference>
<keyword evidence="4" id="KW-0804">Transcription</keyword>